<evidence type="ECO:0000313" key="2">
    <source>
        <dbReference type="EMBL" id="KAJ8469639.1"/>
    </source>
</evidence>
<gene>
    <name evidence="2" type="ORF">ONZ51_g8862</name>
</gene>
<name>A0AAD7TMG3_9APHY</name>
<evidence type="ECO:0000256" key="1">
    <source>
        <dbReference type="SAM" id="MobiDB-lite"/>
    </source>
</evidence>
<evidence type="ECO:0000313" key="3">
    <source>
        <dbReference type="Proteomes" id="UP001215151"/>
    </source>
</evidence>
<sequence length="83" mass="9283">MQSDDTNNAHTGPYYALLEYARNMHQYTLELWLELSKKLDAEGQFVPPELPHGHPHENGHDDGSHAAAQSDRASDVDAESPQE</sequence>
<dbReference type="EMBL" id="JAPEVG010000281">
    <property type="protein sequence ID" value="KAJ8469639.1"/>
    <property type="molecule type" value="Genomic_DNA"/>
</dbReference>
<comment type="caution">
    <text evidence="2">The sequence shown here is derived from an EMBL/GenBank/DDBJ whole genome shotgun (WGS) entry which is preliminary data.</text>
</comment>
<accession>A0AAD7TMG3</accession>
<protein>
    <submittedName>
        <fullName evidence="2">Uncharacterized protein</fullName>
    </submittedName>
</protein>
<organism evidence="2 3">
    <name type="scientific">Trametes cubensis</name>
    <dbReference type="NCBI Taxonomy" id="1111947"/>
    <lineage>
        <taxon>Eukaryota</taxon>
        <taxon>Fungi</taxon>
        <taxon>Dikarya</taxon>
        <taxon>Basidiomycota</taxon>
        <taxon>Agaricomycotina</taxon>
        <taxon>Agaricomycetes</taxon>
        <taxon>Polyporales</taxon>
        <taxon>Polyporaceae</taxon>
        <taxon>Trametes</taxon>
    </lineage>
</organism>
<feature type="compositionally biased region" description="Basic and acidic residues" evidence="1">
    <location>
        <begin position="51"/>
        <end position="64"/>
    </location>
</feature>
<feature type="region of interest" description="Disordered" evidence="1">
    <location>
        <begin position="44"/>
        <end position="83"/>
    </location>
</feature>
<reference evidence="2" key="1">
    <citation type="submission" date="2022-11" db="EMBL/GenBank/DDBJ databases">
        <title>Genome Sequence of Cubamyces cubensis.</title>
        <authorList>
            <person name="Buettner E."/>
        </authorList>
    </citation>
    <scope>NUCLEOTIDE SEQUENCE</scope>
    <source>
        <strain evidence="2">MPL-01</strain>
    </source>
</reference>
<dbReference type="Proteomes" id="UP001215151">
    <property type="component" value="Unassembled WGS sequence"/>
</dbReference>
<dbReference type="AlphaFoldDB" id="A0AAD7TMG3"/>
<proteinExistence type="predicted"/>
<keyword evidence="3" id="KW-1185">Reference proteome</keyword>